<dbReference type="InterPro" id="IPR006638">
    <property type="entry name" value="Elp3/MiaA/NifB-like_rSAM"/>
</dbReference>
<evidence type="ECO:0000256" key="3">
    <source>
        <dbReference type="ARBA" id="ARBA00022723"/>
    </source>
</evidence>
<evidence type="ECO:0000259" key="6">
    <source>
        <dbReference type="PROSITE" id="PS51918"/>
    </source>
</evidence>
<dbReference type="Pfam" id="PF04055">
    <property type="entry name" value="Radical_SAM"/>
    <property type="match status" value="1"/>
</dbReference>
<organism evidence="7 8">
    <name type="scientific">Pseudomonas fluorescens (strain ATCC BAA-477 / NRRL B-23932 / Pf-5)</name>
    <dbReference type="NCBI Taxonomy" id="220664"/>
    <lineage>
        <taxon>Bacteria</taxon>
        <taxon>Pseudomonadati</taxon>
        <taxon>Pseudomonadota</taxon>
        <taxon>Gammaproteobacteria</taxon>
        <taxon>Pseudomonadales</taxon>
        <taxon>Pseudomonadaceae</taxon>
        <taxon>Pseudomonas</taxon>
    </lineage>
</organism>
<proteinExistence type="predicted"/>
<dbReference type="STRING" id="220664.PFL_2152"/>
<evidence type="ECO:0000256" key="4">
    <source>
        <dbReference type="ARBA" id="ARBA00023004"/>
    </source>
</evidence>
<dbReference type="SUPFAM" id="SSF102114">
    <property type="entry name" value="Radical SAM enzymes"/>
    <property type="match status" value="1"/>
</dbReference>
<dbReference type="HOGENOM" id="CLU_009273_4_3_6"/>
<dbReference type="NCBIfam" id="TIGR03913">
    <property type="entry name" value="rad_SAM_trio"/>
    <property type="match status" value="1"/>
</dbReference>
<comment type="cofactor">
    <cofactor evidence="1">
        <name>[4Fe-4S] cluster</name>
        <dbReference type="ChEBI" id="CHEBI:49883"/>
    </cofactor>
</comment>
<dbReference type="Pfam" id="PF13186">
    <property type="entry name" value="SPASM"/>
    <property type="match status" value="1"/>
</dbReference>
<evidence type="ECO:0000313" key="7">
    <source>
        <dbReference type="EMBL" id="AAY91426.1"/>
    </source>
</evidence>
<dbReference type="SFLD" id="SFLDS00029">
    <property type="entry name" value="Radical_SAM"/>
    <property type="match status" value="1"/>
</dbReference>
<dbReference type="SFLD" id="SFLDG01386">
    <property type="entry name" value="main_SPASM_domain-containing"/>
    <property type="match status" value="1"/>
</dbReference>
<evidence type="ECO:0000313" key="8">
    <source>
        <dbReference type="Proteomes" id="UP000008540"/>
    </source>
</evidence>
<dbReference type="InterPro" id="IPR050377">
    <property type="entry name" value="Radical_SAM_PqqE_MftC-like"/>
</dbReference>
<dbReference type="PANTHER" id="PTHR11228:SF7">
    <property type="entry name" value="PQQA PEPTIDE CYCLASE"/>
    <property type="match status" value="1"/>
</dbReference>
<evidence type="ECO:0000256" key="2">
    <source>
        <dbReference type="ARBA" id="ARBA00022691"/>
    </source>
</evidence>
<dbReference type="NCBIfam" id="TIGR04085">
    <property type="entry name" value="rSAM_more_4Fe4S"/>
    <property type="match status" value="1"/>
</dbReference>
<dbReference type="InterPro" id="IPR007197">
    <property type="entry name" value="rSAM"/>
</dbReference>
<dbReference type="EMBL" id="CP000076">
    <property type="protein sequence ID" value="AAY91426.1"/>
    <property type="molecule type" value="Genomic_DNA"/>
</dbReference>
<accession>Q4KES4</accession>
<keyword evidence="3" id="KW-0479">Metal-binding</keyword>
<dbReference type="InterPro" id="IPR058240">
    <property type="entry name" value="rSAM_sf"/>
</dbReference>
<dbReference type="eggNOG" id="COG0535">
    <property type="taxonomic scope" value="Bacteria"/>
</dbReference>
<protein>
    <submittedName>
        <fullName evidence="7">Radical SAM domain protein</fullName>
    </submittedName>
</protein>
<dbReference type="CDD" id="cd01335">
    <property type="entry name" value="Radical_SAM"/>
    <property type="match status" value="1"/>
</dbReference>
<dbReference type="GO" id="GO:0046872">
    <property type="term" value="F:metal ion binding"/>
    <property type="evidence" value="ECO:0007669"/>
    <property type="project" value="UniProtKB-KW"/>
</dbReference>
<dbReference type="Proteomes" id="UP000008540">
    <property type="component" value="Chromosome"/>
</dbReference>
<dbReference type="PANTHER" id="PTHR11228">
    <property type="entry name" value="RADICAL SAM DOMAIN PROTEIN"/>
    <property type="match status" value="1"/>
</dbReference>
<name>Q4KES4_PSEF5</name>
<dbReference type="AlphaFoldDB" id="Q4KES4"/>
<keyword evidence="2" id="KW-0949">S-adenosyl-L-methionine</keyword>
<dbReference type="GO" id="GO:0051536">
    <property type="term" value="F:iron-sulfur cluster binding"/>
    <property type="evidence" value="ECO:0007669"/>
    <property type="project" value="UniProtKB-KW"/>
</dbReference>
<evidence type="ECO:0000256" key="5">
    <source>
        <dbReference type="ARBA" id="ARBA00023014"/>
    </source>
</evidence>
<dbReference type="GO" id="GO:0003824">
    <property type="term" value="F:catalytic activity"/>
    <property type="evidence" value="ECO:0007669"/>
    <property type="project" value="InterPro"/>
</dbReference>
<dbReference type="KEGG" id="pfl:PFL_2152"/>
<sequence length="502" mass="54974">MGWCRAPPGAQGTLMSDRLPARYLSETDLKRFVPVHVVWEITLACDLKCLHCGSRAGHRRPGELNTQECLSVIDSIAALGTREVTLIGGEAYLRKDWTRLIQAIHDHGMYVAIQTGGRNLTPAKMQAAVDAGLNGVGVSLDGLAPLHDAVRNVPGSFDKALDTLRRAKQAGLKVSVNTQIGAATLPDLPALMELIIDAGASHWQIQLTVAMGNAVDHPELLLQPYQLLEVMPLLARLYREGAERGLLMNVGNNIGYYGPYEHMWRGFGDDRVHWSGCAAGQTVLALEADGTVKGCPSLATVGFSGGNVRSMSLHDIWHYSEGIHFGRLRSVDDLWGYCRTCYYNDVCRGGCTWTSHSLLGKPGNNPYCHYRTLDLAKKGLRERIVKLEDAGPASFSVGRFDLITERIDTGEAVSSVNDSGQVIKLAWVNQGQASPEEGRIPPRLALCRSCLEYIHAHESTCPHCNADVAAAEARHQEDRLRQQALINTLHQLLGTPQEQPRL</sequence>
<feature type="domain" description="Radical SAM core" evidence="6">
    <location>
        <begin position="31"/>
        <end position="240"/>
    </location>
</feature>
<dbReference type="PROSITE" id="PS51918">
    <property type="entry name" value="RADICAL_SAM"/>
    <property type="match status" value="1"/>
</dbReference>
<keyword evidence="4" id="KW-0408">Iron</keyword>
<keyword evidence="5" id="KW-0411">Iron-sulfur</keyword>
<evidence type="ECO:0000256" key="1">
    <source>
        <dbReference type="ARBA" id="ARBA00001966"/>
    </source>
</evidence>
<dbReference type="InterPro" id="IPR013785">
    <property type="entry name" value="Aldolase_TIM"/>
</dbReference>
<reference evidence="7 8" key="1">
    <citation type="journal article" date="2005" name="Nat. Biotechnol.">
        <title>Complete genome sequence of the plant commensal Pseudomonas fluorescens Pf-5.</title>
        <authorList>
            <person name="Paulsen I.T."/>
            <person name="Press C.M."/>
            <person name="Ravel J."/>
            <person name="Kobayashi D.Y."/>
            <person name="Myers G.S."/>
            <person name="Mavrodi D.V."/>
            <person name="DeBoy R.T."/>
            <person name="Seshadri R."/>
            <person name="Ren Q."/>
            <person name="Madupu R."/>
            <person name="Dodson R.J."/>
            <person name="Durkin A.S."/>
            <person name="Brinkac L.M."/>
            <person name="Daugherty S.C."/>
            <person name="Sullivan S.A."/>
            <person name="Rosovitz M.J."/>
            <person name="Gwinn M.L."/>
            <person name="Zhou L."/>
            <person name="Schneider D.J."/>
            <person name="Cartinhour S.W."/>
            <person name="Nelson W.C."/>
            <person name="Weidman J."/>
            <person name="Watkins K."/>
            <person name="Tran K."/>
            <person name="Khouri H."/>
            <person name="Pierson E.A."/>
            <person name="Pierson L.S.III."/>
            <person name="Thomashow L.S."/>
            <person name="Loper J.E."/>
        </authorList>
    </citation>
    <scope>NUCLEOTIDE SEQUENCE [LARGE SCALE GENOMIC DNA]</scope>
    <source>
        <strain evidence="8">ATCC BAA-477 / NRRL B-23932 / Pf-5</strain>
    </source>
</reference>
<dbReference type="SFLD" id="SFLDG01067">
    <property type="entry name" value="SPASM/twitch_domain_containing"/>
    <property type="match status" value="1"/>
</dbReference>
<dbReference type="InterPro" id="IPR023885">
    <property type="entry name" value="4Fe4S-binding_SPASM_dom"/>
</dbReference>
<gene>
    <name evidence="7" type="ordered locus">PFL_2152</name>
</gene>
<dbReference type="InterPro" id="IPR023820">
    <property type="entry name" value="rSAM_GDL-assoc"/>
</dbReference>
<dbReference type="SMART" id="SM00729">
    <property type="entry name" value="Elp3"/>
    <property type="match status" value="1"/>
</dbReference>
<dbReference type="Gene3D" id="3.20.20.70">
    <property type="entry name" value="Aldolase class I"/>
    <property type="match status" value="1"/>
</dbReference>